<evidence type="ECO:0000313" key="20">
    <source>
        <dbReference type="Proteomes" id="UP000799428"/>
    </source>
</evidence>
<evidence type="ECO:0000256" key="9">
    <source>
        <dbReference type="ARBA" id="ARBA00023002"/>
    </source>
</evidence>
<comment type="pathway">
    <text evidence="3">Amine and polyamine biosynthesis; carnitine biosynthesis.</text>
</comment>
<evidence type="ECO:0000256" key="6">
    <source>
        <dbReference type="ARBA" id="ARBA00022723"/>
    </source>
</evidence>
<name>A0A6G1KJT8_9PLEO</name>
<evidence type="ECO:0000256" key="2">
    <source>
        <dbReference type="ARBA" id="ARBA00001961"/>
    </source>
</evidence>
<comment type="similarity">
    <text evidence="4">Belongs to the gamma-BBH/TMLD family.</text>
</comment>
<dbReference type="GO" id="GO:0050353">
    <property type="term" value="F:trimethyllysine dioxygenase activity"/>
    <property type="evidence" value="ECO:0007669"/>
    <property type="project" value="UniProtKB-EC"/>
</dbReference>
<dbReference type="FunFam" id="3.60.130.10:FF:000001">
    <property type="entry name" value="Trimethyllysine dioxygenase, mitochondrial"/>
    <property type="match status" value="1"/>
</dbReference>
<dbReference type="InterPro" id="IPR042098">
    <property type="entry name" value="TauD-like_sf"/>
</dbReference>
<dbReference type="NCBIfam" id="TIGR02410">
    <property type="entry name" value="carnitine_TMLD"/>
    <property type="match status" value="1"/>
</dbReference>
<keyword evidence="20" id="KW-1185">Reference proteome</keyword>
<evidence type="ECO:0000256" key="4">
    <source>
        <dbReference type="ARBA" id="ARBA00008654"/>
    </source>
</evidence>
<keyword evidence="8 19" id="KW-0223">Dioxygenase</keyword>
<comment type="cofactor">
    <cofactor evidence="1">
        <name>Fe(2+)</name>
        <dbReference type="ChEBI" id="CHEBI:29033"/>
    </cofactor>
</comment>
<dbReference type="Proteomes" id="UP000799428">
    <property type="component" value="Unassembled WGS sequence"/>
</dbReference>
<dbReference type="Gene3D" id="3.60.130.10">
    <property type="entry name" value="Clavaminate synthase-like"/>
    <property type="match status" value="1"/>
</dbReference>
<keyword evidence="7" id="KW-0124">Carnitine biosynthesis</keyword>
<evidence type="ECO:0000259" key="17">
    <source>
        <dbReference type="Pfam" id="PF02668"/>
    </source>
</evidence>
<evidence type="ECO:0000256" key="5">
    <source>
        <dbReference type="ARBA" id="ARBA00012267"/>
    </source>
</evidence>
<dbReference type="GO" id="GO:0005739">
    <property type="term" value="C:mitochondrion"/>
    <property type="evidence" value="ECO:0007669"/>
    <property type="project" value="TreeGrafter"/>
</dbReference>
<evidence type="ECO:0000256" key="8">
    <source>
        <dbReference type="ARBA" id="ARBA00022964"/>
    </source>
</evidence>
<dbReference type="SUPFAM" id="SSF51197">
    <property type="entry name" value="Clavaminate synthase-like"/>
    <property type="match status" value="1"/>
</dbReference>
<dbReference type="InterPro" id="IPR003819">
    <property type="entry name" value="TauD/TfdA-like"/>
</dbReference>
<dbReference type="UniPathway" id="UPA00118"/>
<comment type="function">
    <text evidence="14">Converts trimethyllysine (TML) into hydroxytrimethyllysine (HTML).</text>
</comment>
<organism evidence="19 20">
    <name type="scientific">Pleomassaria siparia CBS 279.74</name>
    <dbReference type="NCBI Taxonomy" id="1314801"/>
    <lineage>
        <taxon>Eukaryota</taxon>
        <taxon>Fungi</taxon>
        <taxon>Dikarya</taxon>
        <taxon>Ascomycota</taxon>
        <taxon>Pezizomycotina</taxon>
        <taxon>Dothideomycetes</taxon>
        <taxon>Pleosporomycetidae</taxon>
        <taxon>Pleosporales</taxon>
        <taxon>Pleomassariaceae</taxon>
        <taxon>Pleomassaria</taxon>
    </lineage>
</organism>
<evidence type="ECO:0000313" key="19">
    <source>
        <dbReference type="EMBL" id="KAF2712627.1"/>
    </source>
</evidence>
<evidence type="ECO:0000256" key="16">
    <source>
        <dbReference type="ARBA" id="ARBA00071191"/>
    </source>
</evidence>
<evidence type="ECO:0000256" key="10">
    <source>
        <dbReference type="ARBA" id="ARBA00023004"/>
    </source>
</evidence>
<evidence type="ECO:0000256" key="1">
    <source>
        <dbReference type="ARBA" id="ARBA00001954"/>
    </source>
</evidence>
<dbReference type="GO" id="GO:0005506">
    <property type="term" value="F:iron ion binding"/>
    <property type="evidence" value="ECO:0007669"/>
    <property type="project" value="InterPro"/>
</dbReference>
<dbReference type="AlphaFoldDB" id="A0A6G1KJT8"/>
<comment type="cofactor">
    <cofactor evidence="2">
        <name>L-ascorbate</name>
        <dbReference type="ChEBI" id="CHEBI:38290"/>
    </cofactor>
</comment>
<keyword evidence="9" id="KW-0560">Oxidoreductase</keyword>
<dbReference type="InterPro" id="IPR050411">
    <property type="entry name" value="AlphaKG_dependent_hydroxylases"/>
</dbReference>
<dbReference type="PANTHER" id="PTHR10696:SF51">
    <property type="entry name" value="TRIMETHYLLYSINE DIOXYGENASE, MITOCHONDRIAL"/>
    <property type="match status" value="1"/>
</dbReference>
<protein>
    <recommendedName>
        <fullName evidence="16">Trimethyllysine dioxygenase</fullName>
        <ecNumber evidence="5">1.14.11.8</ecNumber>
    </recommendedName>
    <alternativeName>
        <fullName evidence="12">Epsilon-trimethyllysine 2-oxoglutarate dioxygenase</fullName>
    </alternativeName>
    <alternativeName>
        <fullName evidence="11">TML hydroxylase</fullName>
    </alternativeName>
    <alternativeName>
        <fullName evidence="13">TML-alpha-ketoglutarate dioxygenase</fullName>
    </alternativeName>
</protein>
<keyword evidence="10" id="KW-0408">Iron</keyword>
<evidence type="ECO:0000259" key="18">
    <source>
        <dbReference type="Pfam" id="PF06155"/>
    </source>
</evidence>
<dbReference type="PANTHER" id="PTHR10696">
    <property type="entry name" value="GAMMA-BUTYROBETAINE HYDROXYLASE-RELATED"/>
    <property type="match status" value="1"/>
</dbReference>
<evidence type="ECO:0000256" key="13">
    <source>
        <dbReference type="ARBA" id="ARBA00032283"/>
    </source>
</evidence>
<comment type="catalytic activity">
    <reaction evidence="15">
        <text>N(6),N(6),N(6)-trimethyl-L-lysine + 2-oxoglutarate + O2 = (3S)-3-hydroxy-N(6),N(6),N(6)-trimethyl-L-lysine + succinate + CO2</text>
        <dbReference type="Rhea" id="RHEA:14181"/>
        <dbReference type="ChEBI" id="CHEBI:15379"/>
        <dbReference type="ChEBI" id="CHEBI:16526"/>
        <dbReference type="ChEBI" id="CHEBI:16810"/>
        <dbReference type="ChEBI" id="CHEBI:30031"/>
        <dbReference type="ChEBI" id="CHEBI:58100"/>
        <dbReference type="ChEBI" id="CHEBI:141499"/>
        <dbReference type="EC" id="1.14.11.8"/>
    </reaction>
</comment>
<dbReference type="FunFam" id="3.30.2020.30:FF:000002">
    <property type="entry name" value="Putative gamma-butyrobetaine dioxygenase"/>
    <property type="match status" value="1"/>
</dbReference>
<evidence type="ECO:0000256" key="14">
    <source>
        <dbReference type="ARBA" id="ARBA00046008"/>
    </source>
</evidence>
<reference evidence="19" key="1">
    <citation type="journal article" date="2020" name="Stud. Mycol.">
        <title>101 Dothideomycetes genomes: a test case for predicting lifestyles and emergence of pathogens.</title>
        <authorList>
            <person name="Haridas S."/>
            <person name="Albert R."/>
            <person name="Binder M."/>
            <person name="Bloem J."/>
            <person name="Labutti K."/>
            <person name="Salamov A."/>
            <person name="Andreopoulos B."/>
            <person name="Baker S."/>
            <person name="Barry K."/>
            <person name="Bills G."/>
            <person name="Bluhm B."/>
            <person name="Cannon C."/>
            <person name="Castanera R."/>
            <person name="Culley D."/>
            <person name="Daum C."/>
            <person name="Ezra D."/>
            <person name="Gonzalez J."/>
            <person name="Henrissat B."/>
            <person name="Kuo A."/>
            <person name="Liang C."/>
            <person name="Lipzen A."/>
            <person name="Lutzoni F."/>
            <person name="Magnuson J."/>
            <person name="Mondo S."/>
            <person name="Nolan M."/>
            <person name="Ohm R."/>
            <person name="Pangilinan J."/>
            <person name="Park H.-J."/>
            <person name="Ramirez L."/>
            <person name="Alfaro M."/>
            <person name="Sun H."/>
            <person name="Tritt A."/>
            <person name="Yoshinaga Y."/>
            <person name="Zwiers L.-H."/>
            <person name="Turgeon B."/>
            <person name="Goodwin S."/>
            <person name="Spatafora J."/>
            <person name="Crous P."/>
            <person name="Grigoriev I."/>
        </authorList>
    </citation>
    <scope>NUCLEOTIDE SEQUENCE</scope>
    <source>
        <strain evidence="19">CBS 279.74</strain>
    </source>
</reference>
<dbReference type="GO" id="GO:0045329">
    <property type="term" value="P:carnitine biosynthetic process"/>
    <property type="evidence" value="ECO:0007669"/>
    <property type="project" value="UniProtKB-UniPathway"/>
</dbReference>
<feature type="domain" description="Gamma-butyrobetaine hydroxylase-like N-terminal" evidence="18">
    <location>
        <begin position="2"/>
        <end position="66"/>
    </location>
</feature>
<dbReference type="InterPro" id="IPR010376">
    <property type="entry name" value="GBBH-like_N"/>
</dbReference>
<evidence type="ECO:0000256" key="7">
    <source>
        <dbReference type="ARBA" id="ARBA00022873"/>
    </source>
</evidence>
<dbReference type="OrthoDB" id="408743at2759"/>
<evidence type="ECO:0000256" key="15">
    <source>
        <dbReference type="ARBA" id="ARBA00049334"/>
    </source>
</evidence>
<dbReference type="EMBL" id="MU005766">
    <property type="protein sequence ID" value="KAF2712627.1"/>
    <property type="molecule type" value="Genomic_DNA"/>
</dbReference>
<feature type="domain" description="TauD/TfdA-like" evidence="17">
    <location>
        <begin position="110"/>
        <end position="337"/>
    </location>
</feature>
<gene>
    <name evidence="19" type="ORF">K504DRAFT_207661</name>
</gene>
<dbReference type="Pfam" id="PF06155">
    <property type="entry name" value="GBBH-like_N"/>
    <property type="match status" value="1"/>
</dbReference>
<dbReference type="Gene3D" id="3.30.2020.30">
    <property type="match status" value="1"/>
</dbReference>
<dbReference type="InterPro" id="IPR012776">
    <property type="entry name" value="Trimethyllysine_dOase"/>
</dbReference>
<keyword evidence="6" id="KW-0479">Metal-binding</keyword>
<accession>A0A6G1KJT8</accession>
<dbReference type="Pfam" id="PF02668">
    <property type="entry name" value="TauD"/>
    <property type="match status" value="1"/>
</dbReference>
<dbReference type="InterPro" id="IPR038492">
    <property type="entry name" value="GBBH-like_N_sf"/>
</dbReference>
<evidence type="ECO:0000256" key="11">
    <source>
        <dbReference type="ARBA" id="ARBA00030363"/>
    </source>
</evidence>
<proteinExistence type="inferred from homology"/>
<sequence length="362" mass="41530">MRVPNIWLRDNCQCATCVHTETKQRLLDTFKIPQDISIKSHEIQEDGINVGWSDGHNSKYTMGFLRHACTDFGMKNIVRRGLSKLEIWDSSIASDPPKVSYDWFSRGDFVKMILNRIRQYGFCYIDDVPFNEPEPTEKLLERISFIRPTHYGGFYDFTADLASADTAYTNIALEAHTDTTYFSDPAGLQAFHLLSHTEGEGGASLLVDGFKVAKDLYESDMEAYEVLSTVDVHCHASGNDGISIQPYKGFPVLQHDLTSGNLLQVRWNSSDRASVDLPMDRVDEWYNAARKWDALVKKKGNEYWEQLTPGRLLIFDNWRVMHGRSAFTGKRRICGAYINRDDWISKYKMLHHGREKVLSHLL</sequence>
<evidence type="ECO:0000256" key="3">
    <source>
        <dbReference type="ARBA" id="ARBA00005022"/>
    </source>
</evidence>
<dbReference type="CDD" id="cd00250">
    <property type="entry name" value="CAS_like"/>
    <property type="match status" value="1"/>
</dbReference>
<dbReference type="EC" id="1.14.11.8" evidence="5"/>
<evidence type="ECO:0000256" key="12">
    <source>
        <dbReference type="ARBA" id="ARBA00031778"/>
    </source>
</evidence>